<sequence length="68" mass="7291">MNTNETKVAPRLLSIAQLSQYTGLGKTKARTWADEIGAVRKIGTRTLFDKQVIDAALDSVKEGGGNDA</sequence>
<protein>
    <submittedName>
        <fullName evidence="1">Uncharacterized protein</fullName>
    </submittedName>
</protein>
<geneLocation type="plasmid" evidence="1">
    <name>pRGRH0253</name>
</geneLocation>
<dbReference type="AlphaFoldDB" id="A0A0H5PXG3"/>
<proteinExistence type="predicted"/>
<accession>A0A0H5PXG3</accession>
<keyword evidence="1" id="KW-0614">Plasmid</keyword>
<name>A0A0H5PXG3_9ZZZZ</name>
<reference evidence="1" key="2">
    <citation type="submission" date="2015-07" db="EMBL/GenBank/DDBJ databases">
        <title>Plasmids, circular viruses and viroids from rat gut.</title>
        <authorList>
            <person name="Jorgensen T.J."/>
            <person name="Hansen M.A."/>
            <person name="Xu Z."/>
            <person name="Tabak M.A."/>
            <person name="Sorensen S.J."/>
            <person name="Hansen L.H."/>
        </authorList>
    </citation>
    <scope>NUCLEOTIDE SEQUENCE</scope>
    <source>
        <plasmid evidence="1">pRGRH0253</plasmid>
    </source>
</reference>
<reference evidence="1" key="1">
    <citation type="submission" date="2015-06" db="EMBL/GenBank/DDBJ databases">
        <authorList>
            <person name="Joergensen T."/>
        </authorList>
    </citation>
    <scope>NUCLEOTIDE SEQUENCE</scope>
    <source>
        <plasmid evidence="1">pRGRH0253</plasmid>
    </source>
</reference>
<organism evidence="1">
    <name type="scientific">uncultured prokaryote</name>
    <dbReference type="NCBI Taxonomy" id="198431"/>
    <lineage>
        <taxon>unclassified sequences</taxon>
        <taxon>environmental samples</taxon>
    </lineage>
</organism>
<evidence type="ECO:0000313" key="1">
    <source>
        <dbReference type="EMBL" id="CRY94431.1"/>
    </source>
</evidence>
<dbReference type="EMBL" id="LN852926">
    <property type="protein sequence ID" value="CRY94431.1"/>
    <property type="molecule type" value="Genomic_DNA"/>
</dbReference>